<dbReference type="CDD" id="cd07012">
    <property type="entry name" value="PBP2_Bug_TTT"/>
    <property type="match status" value="1"/>
</dbReference>
<dbReference type="EMBL" id="PDNW01000004">
    <property type="protein sequence ID" value="PLC50612.1"/>
    <property type="molecule type" value="Genomic_DNA"/>
</dbReference>
<dbReference type="InterPro" id="IPR042100">
    <property type="entry name" value="Bug_dom1"/>
</dbReference>
<dbReference type="Gene3D" id="3.40.190.10">
    <property type="entry name" value="Periplasmic binding protein-like II"/>
    <property type="match status" value="1"/>
</dbReference>
<dbReference type="InterPro" id="IPR005064">
    <property type="entry name" value="BUG"/>
</dbReference>
<dbReference type="AlphaFoldDB" id="A0A2N4U6G0"/>
<keyword evidence="2" id="KW-0732">Signal</keyword>
<reference evidence="3 4" key="1">
    <citation type="submission" date="2017-10" db="EMBL/GenBank/DDBJ databases">
        <title>Two draft genome sequences of Pusillimonas sp. strains isolated from a nitrate- and radionuclide-contaminated groundwater in Russia.</title>
        <authorList>
            <person name="Grouzdev D.S."/>
            <person name="Tourova T.P."/>
            <person name="Goeva M.A."/>
            <person name="Babich T.L."/>
            <person name="Sokolova D.S."/>
            <person name="Abdullin R."/>
            <person name="Poltaraus A.B."/>
            <person name="Toshchakov S.V."/>
            <person name="Nazina T.N."/>
        </authorList>
    </citation>
    <scope>NUCLEOTIDE SEQUENCE [LARGE SCALE GENOMIC DNA]</scope>
    <source>
        <strain evidence="3 4">JR1/69-3-13</strain>
    </source>
</reference>
<gene>
    <name evidence="3" type="ORF">CR159_06265</name>
</gene>
<proteinExistence type="inferred from homology"/>
<dbReference type="Gene3D" id="3.40.190.150">
    <property type="entry name" value="Bordetella uptake gene, domain 1"/>
    <property type="match status" value="1"/>
</dbReference>
<evidence type="ECO:0000313" key="4">
    <source>
        <dbReference type="Proteomes" id="UP000234190"/>
    </source>
</evidence>
<dbReference type="SUPFAM" id="SSF53850">
    <property type="entry name" value="Periplasmic binding protein-like II"/>
    <property type="match status" value="1"/>
</dbReference>
<organism evidence="3 4">
    <name type="scientific">Pollutimonas subterranea</name>
    <dbReference type="NCBI Taxonomy" id="2045210"/>
    <lineage>
        <taxon>Bacteria</taxon>
        <taxon>Pseudomonadati</taxon>
        <taxon>Pseudomonadota</taxon>
        <taxon>Betaproteobacteria</taxon>
        <taxon>Burkholderiales</taxon>
        <taxon>Alcaligenaceae</taxon>
        <taxon>Pollutimonas</taxon>
    </lineage>
</organism>
<name>A0A2N4U6G0_9BURK</name>
<sequence length="318" mass="33298">MKVSHLLKSLAVMTALCAGAAHAQVSVMLPANPGGGWDSTGRQAFQAMNQAGIYTGTVNFSNKGGAGGTIGLSDFQRSQKGKPDALAVFGAITVGAITLNKSPVDLSKFKPVARLTAEYLVLAVKADSPYKTLGDFVAALKSDPGASAVGGGSAGGVDHIALALLAQSAGVPVPKLNYIPQAGGADTVIGIINGTLKAGISGISEFQQFAQEGRIRILGITTAERMKGLDDIPTFKEAGYDVEIANWRGILGSVDMPEANHKEWVDRFTRLNESEAWQAVLKKQGWDAYFMPGDAFGKFIESESSRINTILKDAGLAK</sequence>
<comment type="caution">
    <text evidence="3">The sequence shown here is derived from an EMBL/GenBank/DDBJ whole genome shotgun (WGS) entry which is preliminary data.</text>
</comment>
<dbReference type="PANTHER" id="PTHR42928">
    <property type="entry name" value="TRICARBOXYLATE-BINDING PROTEIN"/>
    <property type="match status" value="1"/>
</dbReference>
<keyword evidence="4" id="KW-1185">Reference proteome</keyword>
<feature type="signal peptide" evidence="2">
    <location>
        <begin position="1"/>
        <end position="23"/>
    </location>
</feature>
<dbReference type="RefSeq" id="WP_102073156.1">
    <property type="nucleotide sequence ID" value="NZ_PDNW01000004.1"/>
</dbReference>
<evidence type="ECO:0008006" key="5">
    <source>
        <dbReference type="Google" id="ProtNLM"/>
    </source>
</evidence>
<evidence type="ECO:0000256" key="2">
    <source>
        <dbReference type="SAM" id="SignalP"/>
    </source>
</evidence>
<protein>
    <recommendedName>
        <fullName evidence="5">Tricarboxylic transport membrane protein</fullName>
    </recommendedName>
</protein>
<evidence type="ECO:0000313" key="3">
    <source>
        <dbReference type="EMBL" id="PLC50612.1"/>
    </source>
</evidence>
<dbReference type="OrthoDB" id="9780943at2"/>
<evidence type="ECO:0000256" key="1">
    <source>
        <dbReference type="ARBA" id="ARBA00006987"/>
    </source>
</evidence>
<dbReference type="PANTHER" id="PTHR42928:SF3">
    <property type="entry name" value="UPF0065 PROTEIN YFLP"/>
    <property type="match status" value="1"/>
</dbReference>
<feature type="chain" id="PRO_5014956760" description="Tricarboxylic transport membrane protein" evidence="2">
    <location>
        <begin position="24"/>
        <end position="318"/>
    </location>
</feature>
<dbReference type="Proteomes" id="UP000234190">
    <property type="component" value="Unassembled WGS sequence"/>
</dbReference>
<dbReference type="PIRSF" id="PIRSF017082">
    <property type="entry name" value="YflP"/>
    <property type="match status" value="1"/>
</dbReference>
<dbReference type="Pfam" id="PF03401">
    <property type="entry name" value="TctC"/>
    <property type="match status" value="1"/>
</dbReference>
<accession>A0A2N4U6G0</accession>
<comment type="similarity">
    <text evidence="1">Belongs to the UPF0065 (bug) family.</text>
</comment>